<dbReference type="PANTHER" id="PTHR42916:SF1">
    <property type="entry name" value="PROTEIN PHYLLO, CHLOROPLASTIC"/>
    <property type="match status" value="1"/>
</dbReference>
<accession>A0A377IZ04</accession>
<evidence type="ECO:0000313" key="5">
    <source>
        <dbReference type="EMBL" id="STO93494.1"/>
    </source>
</evidence>
<dbReference type="Proteomes" id="UP000255264">
    <property type="component" value="Unassembled WGS sequence"/>
</dbReference>
<dbReference type="InterPro" id="IPR000073">
    <property type="entry name" value="AB_hydrolase_1"/>
</dbReference>
<keyword evidence="1 3" id="KW-0474">Menaquinone biosynthesis</keyword>
<comment type="pathway">
    <text evidence="3">Quinol/quinone metabolism; 1,4-dihydroxy-2-naphthoate biosynthesis; 1,4-dihydroxy-2-naphthoate from chorismate: step 3/7.</text>
</comment>
<dbReference type="SUPFAM" id="SSF53474">
    <property type="entry name" value="alpha/beta-Hydrolases"/>
    <property type="match status" value="1"/>
</dbReference>
<evidence type="ECO:0000313" key="6">
    <source>
        <dbReference type="Proteomes" id="UP000255264"/>
    </source>
</evidence>
<protein>
    <recommendedName>
        <fullName evidence="3">Putative 2-succinyl-6-hydroxy-2,4-cyclohexadiene-1-carboxylate synthase</fullName>
        <shortName evidence="3">SHCHC synthase</shortName>
        <ecNumber evidence="3">4.2.99.20</ecNumber>
    </recommendedName>
</protein>
<dbReference type="AlphaFoldDB" id="A0A377IZ04"/>
<sequence>MTSGSESSSIFMTTPILILLHGLLGSADDWAPLQRYLTDIPTLALDLPGHGTQRDIAVADFTEASHWLAEKIRQHLGEAPYILLGYSMGGRLALHYVLQSGIPLGDLRGVIVEGANFGLSNAQEKALRWQQDLLWAERFCHETPQVVLQDWYQQPVFAHLTEEQRQALIRKRSEQCGANIGSILAALSLAKQMDFRPLLTQMPIPFYYFCGAQDNKFQNISRQAGIEPHLIAAAGHNAHRENPELFAQKLQNCLLKIADSTGK</sequence>
<dbReference type="Gene3D" id="3.40.50.1820">
    <property type="entry name" value="alpha/beta hydrolase"/>
    <property type="match status" value="1"/>
</dbReference>
<evidence type="ECO:0000256" key="3">
    <source>
        <dbReference type="HAMAP-Rule" id="MF_01660"/>
    </source>
</evidence>
<evidence type="ECO:0000256" key="2">
    <source>
        <dbReference type="ARBA" id="ARBA00023239"/>
    </source>
</evidence>
<dbReference type="InterPro" id="IPR029058">
    <property type="entry name" value="AB_hydrolase_fold"/>
</dbReference>
<keyword evidence="2 3" id="KW-0456">Lyase</keyword>
<comment type="subunit">
    <text evidence="3">Monomer.</text>
</comment>
<comment type="similarity">
    <text evidence="3">Belongs to the AB hydrolase superfamily. MenH family.</text>
</comment>
<dbReference type="GO" id="GO:0009234">
    <property type="term" value="P:menaquinone biosynthetic process"/>
    <property type="evidence" value="ECO:0007669"/>
    <property type="project" value="UniProtKB-UniRule"/>
</dbReference>
<feature type="domain" description="AB hydrolase-1" evidence="4">
    <location>
        <begin position="15"/>
        <end position="243"/>
    </location>
</feature>
<comment type="pathway">
    <text evidence="3">Quinol/quinone metabolism; menaquinone biosynthesis.</text>
</comment>
<dbReference type="NCBIfam" id="TIGR03695">
    <property type="entry name" value="menH_SHCHC"/>
    <property type="match status" value="1"/>
</dbReference>
<keyword evidence="6" id="KW-1185">Reference proteome</keyword>
<name>A0A377IZ04_9PAST</name>
<evidence type="ECO:0000256" key="1">
    <source>
        <dbReference type="ARBA" id="ARBA00022428"/>
    </source>
</evidence>
<dbReference type="EMBL" id="UGHS01000004">
    <property type="protein sequence ID" value="STO93494.1"/>
    <property type="molecule type" value="Genomic_DNA"/>
</dbReference>
<dbReference type="EC" id="4.2.99.20" evidence="3"/>
<organism evidence="5 6">
    <name type="scientific">Haemophilus pittmaniae</name>
    <dbReference type="NCBI Taxonomy" id="249188"/>
    <lineage>
        <taxon>Bacteria</taxon>
        <taxon>Pseudomonadati</taxon>
        <taxon>Pseudomonadota</taxon>
        <taxon>Gammaproteobacteria</taxon>
        <taxon>Pasteurellales</taxon>
        <taxon>Pasteurellaceae</taxon>
        <taxon>Haemophilus</taxon>
    </lineage>
</organism>
<dbReference type="UniPathway" id="UPA00079"/>
<evidence type="ECO:0000259" key="4">
    <source>
        <dbReference type="Pfam" id="PF00561"/>
    </source>
</evidence>
<reference evidence="5 6" key="1">
    <citation type="submission" date="2018-06" db="EMBL/GenBank/DDBJ databases">
        <authorList>
            <consortium name="Pathogen Informatics"/>
            <person name="Doyle S."/>
        </authorList>
    </citation>
    <scope>NUCLEOTIDE SEQUENCE [LARGE SCALE GENOMIC DNA]</scope>
    <source>
        <strain evidence="5 6">NCTC13335</strain>
    </source>
</reference>
<dbReference type="GO" id="GO:0070205">
    <property type="term" value="F:2-succinyl-6-hydroxy-2,4-cyclohexadiene-1-carboxylate synthase activity"/>
    <property type="evidence" value="ECO:0007669"/>
    <property type="project" value="UniProtKB-UniRule"/>
</dbReference>
<dbReference type="NCBIfam" id="NF008340">
    <property type="entry name" value="PRK11126.1"/>
    <property type="match status" value="1"/>
</dbReference>
<dbReference type="InterPro" id="IPR022485">
    <property type="entry name" value="SHCHC_synthase_MenH"/>
</dbReference>
<dbReference type="Pfam" id="PF00561">
    <property type="entry name" value="Abhydrolase_1"/>
    <property type="match status" value="1"/>
</dbReference>
<dbReference type="PANTHER" id="PTHR42916">
    <property type="entry name" value="2-SUCCINYL-5-ENOLPYRUVYL-6-HYDROXY-3-CYCLOHEXENE-1-CARBOXYLATE SYNTHASE"/>
    <property type="match status" value="1"/>
</dbReference>
<proteinExistence type="inferred from homology"/>
<dbReference type="UniPathway" id="UPA01057">
    <property type="reaction ID" value="UER00900"/>
</dbReference>
<dbReference type="HAMAP" id="MF_01660">
    <property type="entry name" value="MenH"/>
    <property type="match status" value="1"/>
</dbReference>
<gene>
    <name evidence="3 5" type="primary">menH</name>
    <name evidence="5" type="ORF">NCTC13335_01372</name>
</gene>
<comment type="function">
    <text evidence="3">Catalyzes a proton abstraction reaction that results in 2,5-elimination of pyruvate from 2-succinyl-5-enolpyruvyl-6-hydroxy-3-cyclohexene-1-carboxylate (SEPHCHC) and the formation of 2-succinyl-6-hydroxy-2,4-cyclohexadiene-1-carboxylate (SHCHC).</text>
</comment>
<comment type="catalytic activity">
    <reaction evidence="3">
        <text>5-enolpyruvoyl-6-hydroxy-2-succinyl-cyclohex-3-ene-1-carboxylate = (1R,6R)-6-hydroxy-2-succinyl-cyclohexa-2,4-diene-1-carboxylate + pyruvate</text>
        <dbReference type="Rhea" id="RHEA:25597"/>
        <dbReference type="ChEBI" id="CHEBI:15361"/>
        <dbReference type="ChEBI" id="CHEBI:58689"/>
        <dbReference type="ChEBI" id="CHEBI:58818"/>
        <dbReference type="EC" id="4.2.99.20"/>
    </reaction>
</comment>